<sequence>MDEMNRRRFLASVGFASIGLTTPTTAQTDYSWTDGGDVIDRSYPEDELRRHVPYLTTSRTARESFIGLYGWKAESPDRDTDVYAYWARYTHQTPGIGDIGLMDWAVGAFASDGHVWDHEPSYVFVDSETGNFELAVVTGYHHFPLFVSSQSPPITRADDGGQHLHLKVVDPWHHYLLDNDTIGGDPTIYGRLESFLDVRGEWDQNGVFDATNNLAIDNPWAFPDNRVDSWWDESTRDAKAARWWAWLGLRGADEASPAALPE</sequence>
<dbReference type="GeneID" id="73291032"/>
<reference evidence="1" key="1">
    <citation type="submission" date="2022-06" db="EMBL/GenBank/DDBJ databases">
        <title>Diverse halophilic archaea isolated from saline environments.</title>
        <authorList>
            <person name="Cui H.-L."/>
        </authorList>
    </citation>
    <scope>NUCLEOTIDE SEQUENCE</scope>
    <source>
        <strain evidence="1">WLHS1</strain>
    </source>
</reference>
<evidence type="ECO:0000313" key="1">
    <source>
        <dbReference type="EMBL" id="UTF52745.1"/>
    </source>
</evidence>
<proteinExistence type="predicted"/>
<organism evidence="1 2">
    <name type="scientific">Natronosalvus rutilus</name>
    <dbReference type="NCBI Taxonomy" id="2953753"/>
    <lineage>
        <taxon>Archaea</taxon>
        <taxon>Methanobacteriati</taxon>
        <taxon>Methanobacteriota</taxon>
        <taxon>Stenosarchaea group</taxon>
        <taxon>Halobacteria</taxon>
        <taxon>Halobacteriales</taxon>
        <taxon>Natrialbaceae</taxon>
        <taxon>Natronosalvus</taxon>
    </lineage>
</organism>
<evidence type="ECO:0000313" key="2">
    <source>
        <dbReference type="Proteomes" id="UP001056855"/>
    </source>
</evidence>
<protein>
    <submittedName>
        <fullName evidence="1">Uncharacterized protein</fullName>
    </submittedName>
</protein>
<name>A0A9E7N9G8_9EURY</name>
<dbReference type="KEGG" id="sawl:NGM29_13260"/>
<dbReference type="Proteomes" id="UP001056855">
    <property type="component" value="Chromosome"/>
</dbReference>
<dbReference type="EMBL" id="CP100355">
    <property type="protein sequence ID" value="UTF52745.1"/>
    <property type="molecule type" value="Genomic_DNA"/>
</dbReference>
<accession>A0A9E7N9G8</accession>
<dbReference type="AlphaFoldDB" id="A0A9E7N9G8"/>
<gene>
    <name evidence="1" type="ORF">NGM29_13260</name>
</gene>
<keyword evidence="2" id="KW-1185">Reference proteome</keyword>
<dbReference type="RefSeq" id="WP_254156782.1">
    <property type="nucleotide sequence ID" value="NZ_CP100355.1"/>
</dbReference>